<gene>
    <name evidence="3" type="ORF">VKT23_016741</name>
</gene>
<dbReference type="Proteomes" id="UP001498398">
    <property type="component" value="Unassembled WGS sequence"/>
</dbReference>
<dbReference type="Pfam" id="PF05071">
    <property type="entry name" value="NDUFA12"/>
    <property type="match status" value="1"/>
</dbReference>
<comment type="caution">
    <text evidence="3">The sequence shown here is derived from an EMBL/GenBank/DDBJ whole genome shotgun (WGS) entry which is preliminary data.</text>
</comment>
<reference evidence="3 4" key="1">
    <citation type="submission" date="2024-01" db="EMBL/GenBank/DDBJ databases">
        <title>A draft genome for the cacao thread blight pathogen Marasmiellus scandens.</title>
        <authorList>
            <person name="Baruah I.K."/>
            <person name="Leung J."/>
            <person name="Bukari Y."/>
            <person name="Amoako-Attah I."/>
            <person name="Meinhardt L.W."/>
            <person name="Bailey B.A."/>
            <person name="Cohen S.P."/>
        </authorList>
    </citation>
    <scope>NUCLEOTIDE SEQUENCE [LARGE SCALE GENOMIC DNA]</scope>
    <source>
        <strain evidence="3 4">GH-19</strain>
    </source>
</reference>
<dbReference type="InterPro" id="IPR007763">
    <property type="entry name" value="NDUFA12"/>
</dbReference>
<proteinExistence type="inferred from homology"/>
<evidence type="ECO:0000256" key="1">
    <source>
        <dbReference type="ARBA" id="ARBA00007355"/>
    </source>
</evidence>
<evidence type="ECO:0000256" key="2">
    <source>
        <dbReference type="SAM" id="MobiDB-lite"/>
    </source>
</evidence>
<evidence type="ECO:0000313" key="3">
    <source>
        <dbReference type="EMBL" id="KAK7440964.1"/>
    </source>
</evidence>
<feature type="compositionally biased region" description="Polar residues" evidence="2">
    <location>
        <begin position="147"/>
        <end position="174"/>
    </location>
</feature>
<organism evidence="3 4">
    <name type="scientific">Marasmiellus scandens</name>
    <dbReference type="NCBI Taxonomy" id="2682957"/>
    <lineage>
        <taxon>Eukaryota</taxon>
        <taxon>Fungi</taxon>
        <taxon>Dikarya</taxon>
        <taxon>Basidiomycota</taxon>
        <taxon>Agaricomycotina</taxon>
        <taxon>Agaricomycetes</taxon>
        <taxon>Agaricomycetidae</taxon>
        <taxon>Agaricales</taxon>
        <taxon>Marasmiineae</taxon>
        <taxon>Omphalotaceae</taxon>
        <taxon>Marasmiellus</taxon>
    </lineage>
</organism>
<accession>A0ABR1ITS4</accession>
<sequence>MSFLRRLWQRVRHPTGFVGYDLEGNAYYERHFGADRRTKRMVQYREGEDMWSYVGGSRRLPIQWTAWLAHTRLNPPTLQELQRDLLRQQRVLHNAKLLEAEDQKQREIEMQQRQALQAPATPDEPLPPPGSAEKADAAAPSLAQYHTVDTPNPSASTSASQPMPQTTAKPSSASKDAKPLPTVAGKDEYQPESWTPTARLRVKRGQ</sequence>
<feature type="region of interest" description="Disordered" evidence="2">
    <location>
        <begin position="102"/>
        <end position="206"/>
    </location>
</feature>
<dbReference type="PANTHER" id="PTHR32470:SF2">
    <property type="entry name" value="NADH DEHYDROGENASE [UBIQUINONE] 1 ALPHA SUBCOMPLEX ASSEMBLY FACTOR 2"/>
    <property type="match status" value="1"/>
</dbReference>
<name>A0ABR1ITS4_9AGAR</name>
<comment type="similarity">
    <text evidence="1">Belongs to the complex I NDUFA12 subunit family.</text>
</comment>
<evidence type="ECO:0008006" key="5">
    <source>
        <dbReference type="Google" id="ProtNLM"/>
    </source>
</evidence>
<protein>
    <recommendedName>
        <fullName evidence="5">NADH dehydrogenase [ubiquinone] 1 alpha subcomplex subunit</fullName>
    </recommendedName>
</protein>
<dbReference type="EMBL" id="JBANRG010000065">
    <property type="protein sequence ID" value="KAK7440964.1"/>
    <property type="molecule type" value="Genomic_DNA"/>
</dbReference>
<evidence type="ECO:0000313" key="4">
    <source>
        <dbReference type="Proteomes" id="UP001498398"/>
    </source>
</evidence>
<dbReference type="InterPro" id="IPR052618">
    <property type="entry name" value="ComplexI_NDUFA12"/>
</dbReference>
<keyword evidence="4" id="KW-1185">Reference proteome</keyword>
<dbReference type="PANTHER" id="PTHR32470">
    <property type="entry name" value="ADH DEHYDROGENASE [UBIQUINONE] 1 ALPHA SUBCOMPLEX ASSEMBLY FACTOR 2"/>
    <property type="match status" value="1"/>
</dbReference>